<dbReference type="PANTHER" id="PTHR43405:SF1">
    <property type="entry name" value="GLYCOSYL HYDROLASE DIGH"/>
    <property type="match status" value="1"/>
</dbReference>
<dbReference type="InterPro" id="IPR052177">
    <property type="entry name" value="Divisome_Glycosyl_Hydrolase"/>
</dbReference>
<dbReference type="Gene3D" id="3.20.20.80">
    <property type="entry name" value="Glycosidases"/>
    <property type="match status" value="1"/>
</dbReference>
<proteinExistence type="predicted"/>
<reference key="1">
    <citation type="submission" date="2010-11" db="EMBL/GenBank/DDBJ databases">
        <title>The complete genome of Bacteroides helcogenes P 36-108.</title>
        <authorList>
            <consortium name="US DOE Joint Genome Institute (JGI-PGF)"/>
            <person name="Lucas S."/>
            <person name="Copeland A."/>
            <person name="Lapidus A."/>
            <person name="Bruce D."/>
            <person name="Goodwin L."/>
            <person name="Pitluck S."/>
            <person name="Kyrpides N."/>
            <person name="Mavromatis K."/>
            <person name="Ivanova N."/>
            <person name="Zeytun A."/>
            <person name="Brettin T."/>
            <person name="Detter J.C."/>
            <person name="Tapia R."/>
            <person name="Han C."/>
            <person name="Land M."/>
            <person name="Hauser L."/>
            <person name="Markowitz V."/>
            <person name="Cheng J.-F."/>
            <person name="Hugenholtz P."/>
            <person name="Woyke T."/>
            <person name="Wu D."/>
            <person name="Gronow S."/>
            <person name="Wellnitz S."/>
            <person name="Brambilla E."/>
            <person name="Klenk H.-P."/>
            <person name="Eisen J.A."/>
        </authorList>
    </citation>
    <scope>NUCLEOTIDE SEQUENCE</scope>
    <source>
        <strain>P 36-108</strain>
    </source>
</reference>
<dbReference type="EMBL" id="CP002352">
    <property type="protein sequence ID" value="ADV43477.1"/>
    <property type="molecule type" value="Genomic_DNA"/>
</dbReference>
<dbReference type="InterPro" id="IPR017853">
    <property type="entry name" value="GH"/>
</dbReference>
<feature type="chain" id="PRO_5003211678" description="DUF4015 domain-containing protein" evidence="1">
    <location>
        <begin position="23"/>
        <end position="369"/>
    </location>
</feature>
<accession>E6SVL6</accession>
<evidence type="ECO:0000256" key="1">
    <source>
        <dbReference type="SAM" id="SignalP"/>
    </source>
</evidence>
<sequence length="369" mass="41924">MRKTLSAMLVLLLLVACQTKQEFQVPVYVWQSWDEATTEESLRNDFTTWKGHGVVGVCFNAGFDNTKISVAAKVAKELGLEYHAWIPTMIQGGQDSTWYTVNRLGESAYDKQAYVPYYTTLDPRNPEVEKFLIEKYSEVADIPEVDYVQLDYIRYADVILARGLWDKYGLNMEKEYPKADYCYCDSCVAVFKAQTGIDIKSVEDPSVCKEWAQFRCDAVTRLVNHLVDAVHAKGKKVSADVFPGPQSYAVWMVRQEWNKWNLDAVFPMNYNDFYMEPASWVGKVTAEEVQSVAAKDMPVYSGLFICKDWQNKDKVVDPENSGLVPSEIAEAVGSSMQAGAKGICLFTPKEMTAEHWVELEKAIRKNYSK</sequence>
<dbReference type="PATRIC" id="fig|693979.3.peg.1560"/>
<protein>
    <recommendedName>
        <fullName evidence="4">DUF4015 domain-containing protein</fullName>
    </recommendedName>
</protein>
<dbReference type="OrthoDB" id="100605at2"/>
<feature type="signal peptide" evidence="1">
    <location>
        <begin position="1"/>
        <end position="22"/>
    </location>
</feature>
<keyword evidence="3" id="KW-1185">Reference proteome</keyword>
<dbReference type="KEGG" id="bhl:Bache_1472"/>
<evidence type="ECO:0008006" key="4">
    <source>
        <dbReference type="Google" id="ProtNLM"/>
    </source>
</evidence>
<dbReference type="STRING" id="693979.Bache_1472"/>
<evidence type="ECO:0000313" key="2">
    <source>
        <dbReference type="EMBL" id="ADV43477.1"/>
    </source>
</evidence>
<keyword evidence="1" id="KW-0732">Signal</keyword>
<reference evidence="2 3" key="2">
    <citation type="journal article" date="2011" name="Stand. Genomic Sci.">
        <title>Complete genome sequence of Bacteroides helcogenes type strain (P 36-108).</title>
        <authorList>
            <person name="Pati A."/>
            <person name="Gronow S."/>
            <person name="Zeytun A."/>
            <person name="Lapidus A."/>
            <person name="Nolan M."/>
            <person name="Hammon N."/>
            <person name="Deshpande S."/>
            <person name="Cheng J.F."/>
            <person name="Tapia R."/>
            <person name="Han C."/>
            <person name="Goodwin L."/>
            <person name="Pitluck S."/>
            <person name="Liolios K."/>
            <person name="Pagani I."/>
            <person name="Ivanova N."/>
            <person name="Mavromatis K."/>
            <person name="Chen A."/>
            <person name="Palaniappan K."/>
            <person name="Land M."/>
            <person name="Hauser L."/>
            <person name="Chang Y.J."/>
            <person name="Jeffries C.D."/>
            <person name="Detter J.C."/>
            <person name="Brambilla E."/>
            <person name="Rohde M."/>
            <person name="Goker M."/>
            <person name="Woyke T."/>
            <person name="Bristow J."/>
            <person name="Eisen J.A."/>
            <person name="Markowitz V."/>
            <person name="Hugenholtz P."/>
            <person name="Kyrpides N.C."/>
            <person name="Klenk H.P."/>
            <person name="Lucas S."/>
        </authorList>
    </citation>
    <scope>NUCLEOTIDE SEQUENCE [LARGE SCALE GENOMIC DNA]</scope>
    <source>
        <strain evidence="3">ATCC 35417 / DSM 20613 / JCM 6297 / CCUG 15421 / P 36-108</strain>
    </source>
</reference>
<name>E6SVL6_BACT6</name>
<dbReference type="Proteomes" id="UP000008630">
    <property type="component" value="Chromosome"/>
</dbReference>
<dbReference type="SUPFAM" id="SSF51445">
    <property type="entry name" value="(Trans)glycosidases"/>
    <property type="match status" value="1"/>
</dbReference>
<dbReference type="AlphaFoldDB" id="E6SVL6"/>
<dbReference type="RefSeq" id="WP_013547071.1">
    <property type="nucleotide sequence ID" value="NC_014933.1"/>
</dbReference>
<dbReference type="eggNOG" id="COG1649">
    <property type="taxonomic scope" value="Bacteria"/>
</dbReference>
<gene>
    <name evidence="2" type="ordered locus">Bache_1472</name>
</gene>
<organism evidence="2 3">
    <name type="scientific">Bacteroides helcogenes (strain ATCC 35417 / DSM 20613 / JCM 6297 / CCUG 15421 / P 36-108)</name>
    <dbReference type="NCBI Taxonomy" id="693979"/>
    <lineage>
        <taxon>Bacteria</taxon>
        <taxon>Pseudomonadati</taxon>
        <taxon>Bacteroidota</taxon>
        <taxon>Bacteroidia</taxon>
        <taxon>Bacteroidales</taxon>
        <taxon>Bacteroidaceae</taxon>
        <taxon>Bacteroides</taxon>
    </lineage>
</organism>
<dbReference type="PROSITE" id="PS51257">
    <property type="entry name" value="PROKAR_LIPOPROTEIN"/>
    <property type="match status" value="1"/>
</dbReference>
<dbReference type="HOGENOM" id="CLU_047928_0_0_10"/>
<dbReference type="PANTHER" id="PTHR43405">
    <property type="entry name" value="GLYCOSYL HYDROLASE DIGH"/>
    <property type="match status" value="1"/>
</dbReference>
<evidence type="ECO:0000313" key="3">
    <source>
        <dbReference type="Proteomes" id="UP000008630"/>
    </source>
</evidence>